<protein>
    <submittedName>
        <fullName evidence="1">Uncharacterized protein</fullName>
    </submittedName>
</protein>
<accession>A0AAV8X1A5</accession>
<organism evidence="1 2">
    <name type="scientific">Rhamnusium bicolor</name>
    <dbReference type="NCBI Taxonomy" id="1586634"/>
    <lineage>
        <taxon>Eukaryota</taxon>
        <taxon>Metazoa</taxon>
        <taxon>Ecdysozoa</taxon>
        <taxon>Arthropoda</taxon>
        <taxon>Hexapoda</taxon>
        <taxon>Insecta</taxon>
        <taxon>Pterygota</taxon>
        <taxon>Neoptera</taxon>
        <taxon>Endopterygota</taxon>
        <taxon>Coleoptera</taxon>
        <taxon>Polyphaga</taxon>
        <taxon>Cucujiformia</taxon>
        <taxon>Chrysomeloidea</taxon>
        <taxon>Cerambycidae</taxon>
        <taxon>Lepturinae</taxon>
        <taxon>Rhagiini</taxon>
        <taxon>Rhamnusium</taxon>
    </lineage>
</organism>
<comment type="caution">
    <text evidence="1">The sequence shown here is derived from an EMBL/GenBank/DDBJ whole genome shotgun (WGS) entry which is preliminary data.</text>
</comment>
<keyword evidence="2" id="KW-1185">Reference proteome</keyword>
<gene>
    <name evidence="1" type="ORF">NQ314_014640</name>
</gene>
<reference evidence="1" key="1">
    <citation type="journal article" date="2023" name="Insect Mol. Biol.">
        <title>Genome sequencing provides insights into the evolution of gene families encoding plant cell wall-degrading enzymes in longhorned beetles.</title>
        <authorList>
            <person name="Shin N.R."/>
            <person name="Okamura Y."/>
            <person name="Kirsch R."/>
            <person name="Pauchet Y."/>
        </authorList>
    </citation>
    <scope>NUCLEOTIDE SEQUENCE</scope>
    <source>
        <strain evidence="1">RBIC_L_NR</strain>
    </source>
</reference>
<evidence type="ECO:0000313" key="2">
    <source>
        <dbReference type="Proteomes" id="UP001162156"/>
    </source>
</evidence>
<dbReference type="Proteomes" id="UP001162156">
    <property type="component" value="Unassembled WGS sequence"/>
</dbReference>
<name>A0AAV8X1A5_9CUCU</name>
<proteinExistence type="predicted"/>
<dbReference type="EMBL" id="JANEYF010004045">
    <property type="protein sequence ID" value="KAJ8932458.1"/>
    <property type="molecule type" value="Genomic_DNA"/>
</dbReference>
<evidence type="ECO:0000313" key="1">
    <source>
        <dbReference type="EMBL" id="KAJ8932458.1"/>
    </source>
</evidence>
<sequence>MQPHQNQAQKFVIAPMPKVTTNSLPATVTTNSVKPKIALLPMPVPKTEPMITKQKIYNFKITDGQLQTRFSFLNCDDYV</sequence>
<dbReference type="AlphaFoldDB" id="A0AAV8X1A5"/>